<gene>
    <name evidence="5" type="ORF">HMPREF3226_02824</name>
</gene>
<dbReference type="EMBL" id="LRQG01000263">
    <property type="protein sequence ID" value="KXA31973.1"/>
    <property type="molecule type" value="Genomic_DNA"/>
</dbReference>
<reference evidence="6" key="1">
    <citation type="submission" date="2016-01" db="EMBL/GenBank/DDBJ databases">
        <authorList>
            <person name="Mitreva M."/>
            <person name="Pepin K.H."/>
            <person name="Mihindukulasuriya K.A."/>
            <person name="Fulton R."/>
            <person name="Fronick C."/>
            <person name="O'Laughlin M."/>
            <person name="Miner T."/>
            <person name="Herter B."/>
            <person name="Rosa B.A."/>
            <person name="Cordes M."/>
            <person name="Tomlinson C."/>
            <person name="Wollam A."/>
            <person name="Palsikar V.B."/>
            <person name="Mardis E.R."/>
            <person name="Wilson R.K."/>
        </authorList>
    </citation>
    <scope>NUCLEOTIDE SEQUENCE [LARGE SCALE GENOMIC DNA]</scope>
    <source>
        <strain evidence="6">MJR7716</strain>
    </source>
</reference>
<evidence type="ECO:0000256" key="3">
    <source>
        <dbReference type="SAM" id="Coils"/>
    </source>
</evidence>
<protein>
    <submittedName>
        <fullName evidence="5">Auxiliary transport protein, membrane fusion protein family protein</fullName>
    </submittedName>
</protein>
<dbReference type="Gene3D" id="2.40.50.100">
    <property type="match status" value="2"/>
</dbReference>
<dbReference type="Gene3D" id="2.40.30.170">
    <property type="match status" value="1"/>
</dbReference>
<dbReference type="STRING" id="28128.HMPREF3226_02824"/>
<dbReference type="PANTHER" id="PTHR32347:SF23">
    <property type="entry name" value="BLL5650 PROTEIN"/>
    <property type="match status" value="1"/>
</dbReference>
<evidence type="ECO:0000256" key="1">
    <source>
        <dbReference type="ARBA" id="ARBA00004196"/>
    </source>
</evidence>
<dbReference type="eggNOG" id="COG0845">
    <property type="taxonomic scope" value="Bacteria"/>
</dbReference>
<organism evidence="5 6">
    <name type="scientific">Prevotella corporis</name>
    <dbReference type="NCBI Taxonomy" id="28128"/>
    <lineage>
        <taxon>Bacteria</taxon>
        <taxon>Pseudomonadati</taxon>
        <taxon>Bacteroidota</taxon>
        <taxon>Bacteroidia</taxon>
        <taxon>Bacteroidales</taxon>
        <taxon>Prevotellaceae</taxon>
        <taxon>Prevotella</taxon>
    </lineage>
</organism>
<comment type="caution">
    <text evidence="5">The sequence shown here is derived from an EMBL/GenBank/DDBJ whole genome shotgun (WGS) entry which is preliminary data.</text>
</comment>
<evidence type="ECO:0000313" key="6">
    <source>
        <dbReference type="Proteomes" id="UP000070533"/>
    </source>
</evidence>
<dbReference type="PATRIC" id="fig|28128.5.peg.2910"/>
<dbReference type="SUPFAM" id="SSF111369">
    <property type="entry name" value="HlyD-like secretion proteins"/>
    <property type="match status" value="1"/>
</dbReference>
<proteinExistence type="predicted"/>
<dbReference type="RefSeq" id="WP_060941452.1">
    <property type="nucleotide sequence ID" value="NZ_KQ957345.1"/>
</dbReference>
<dbReference type="GO" id="GO:0030313">
    <property type="term" value="C:cell envelope"/>
    <property type="evidence" value="ECO:0007669"/>
    <property type="project" value="UniProtKB-SubCell"/>
</dbReference>
<comment type="subcellular location">
    <subcellularLocation>
        <location evidence="1">Cell envelope</location>
    </subcellularLocation>
</comment>
<dbReference type="AlphaFoldDB" id="A0A133PT00"/>
<keyword evidence="6" id="KW-1185">Reference proteome</keyword>
<dbReference type="InterPro" id="IPR058625">
    <property type="entry name" value="MdtA-like_BSH"/>
</dbReference>
<evidence type="ECO:0000256" key="2">
    <source>
        <dbReference type="ARBA" id="ARBA00023054"/>
    </source>
</evidence>
<dbReference type="Proteomes" id="UP000070533">
    <property type="component" value="Unassembled WGS sequence"/>
</dbReference>
<feature type="domain" description="Multidrug resistance protein MdtA-like barrel-sandwich hybrid" evidence="4">
    <location>
        <begin position="35"/>
        <end position="248"/>
    </location>
</feature>
<keyword evidence="2 3" id="KW-0175">Coiled coil</keyword>
<name>A0A133PT00_9BACT</name>
<dbReference type="OrthoDB" id="9778236at2"/>
<dbReference type="PROSITE" id="PS51257">
    <property type="entry name" value="PROKAR_LIPOPROTEIN"/>
    <property type="match status" value="1"/>
</dbReference>
<dbReference type="Pfam" id="PF25917">
    <property type="entry name" value="BSH_RND"/>
    <property type="match status" value="1"/>
</dbReference>
<feature type="coiled-coil region" evidence="3">
    <location>
        <begin position="71"/>
        <end position="137"/>
    </location>
</feature>
<sequence length="347" mass="38303">MKKKPYLYFLALTALCSCGNNEPEFDATGTFEATEVTVSAQITGKIEAFNIVEGQQVTANAVLGTIDATQLRLKKQQLATQQSQLNAAKRQTSATQEQLNANRMAIDSRVLNLETQIASIQQQIDNQKKEKQRFSELLKDGAATRKQVEEIGYQISVLQKQLAATREQLASTNASLAEQSKGLGAQIEGLGAQNEGVDAQSQNINVQQSQLDDQISNTQIISPITGTILEKYMERGEFATTGKPLFKVADTKQMIMRAYITSEQLQKVRVGQRVKVFANYGNGERKEYPGTITWISSRSEFTPKTILTDDERADLVYAVKIAVNNDGYIKIGMYGEVKLLTSSAQSK</sequence>
<evidence type="ECO:0000259" key="4">
    <source>
        <dbReference type="Pfam" id="PF25917"/>
    </source>
</evidence>
<evidence type="ECO:0000313" key="5">
    <source>
        <dbReference type="EMBL" id="KXA31973.1"/>
    </source>
</evidence>
<dbReference type="PANTHER" id="PTHR32347">
    <property type="entry name" value="EFFLUX SYSTEM COMPONENT YKNX-RELATED"/>
    <property type="match status" value="1"/>
</dbReference>
<dbReference type="InterPro" id="IPR050465">
    <property type="entry name" value="UPF0194_transport"/>
</dbReference>
<accession>A0A133PT00</accession>